<dbReference type="GO" id="GO:0016787">
    <property type="term" value="F:hydrolase activity"/>
    <property type="evidence" value="ECO:0007669"/>
    <property type="project" value="UniProtKB-KW"/>
</dbReference>
<dbReference type="PANTHER" id="PTHR43037">
    <property type="entry name" value="UNNAMED PRODUCT-RELATED"/>
    <property type="match status" value="1"/>
</dbReference>
<proteinExistence type="predicted"/>
<dbReference type="Proteomes" id="UP000269998">
    <property type="component" value="Chromosome"/>
</dbReference>
<dbReference type="InterPro" id="IPR050955">
    <property type="entry name" value="Plant_Biomass_Hydrol_Est"/>
</dbReference>
<organism evidence="4 5">
    <name type="scientific">Mycobacterium basiliense</name>
    <dbReference type="NCBI Taxonomy" id="2094119"/>
    <lineage>
        <taxon>Bacteria</taxon>
        <taxon>Bacillati</taxon>
        <taxon>Actinomycetota</taxon>
        <taxon>Actinomycetes</taxon>
        <taxon>Mycobacteriales</taxon>
        <taxon>Mycobacteriaceae</taxon>
        <taxon>Mycobacterium</taxon>
    </lineage>
</organism>
<dbReference type="KEGG" id="mbai:MB901379_00158"/>
<accession>A0A3S4BSA1</accession>
<evidence type="ECO:0000256" key="2">
    <source>
        <dbReference type="ARBA" id="ARBA00022801"/>
    </source>
</evidence>
<dbReference type="Gene3D" id="3.40.50.1820">
    <property type="entry name" value="alpha/beta hydrolase"/>
    <property type="match status" value="1"/>
</dbReference>
<dbReference type="InterPro" id="IPR010126">
    <property type="entry name" value="Esterase_phb"/>
</dbReference>
<feature type="region of interest" description="Disordered" evidence="3">
    <location>
        <begin position="219"/>
        <end position="243"/>
    </location>
</feature>
<dbReference type="SUPFAM" id="SSF53474">
    <property type="entry name" value="alpha/beta-Hydrolases"/>
    <property type="match status" value="1"/>
</dbReference>
<sequence>MTRMTRYLSTAGTNCHHVSVPSRFVRAFTGCLLAVLVALAAIGLGGPRVWGTPDFPIPAGRSIQIVKAGGLFRIYRVYRPQGLAGMAPLVVMLHGGFGDGAQAERDYHWNSEADTGRFVVAYPNGLLRAWNGGTCCGLPENVDIDDVGFLTSMVADIEHRTPIDPARVYVTGMSAGGIMALRLGCQTNVFAAIAPVAGTLLTDCSQAQPASLLQIHGTADDRVPYNGGPGRPRSLDGTPRVDGPPVPAVNATWRSIDGCAPPSSSTVGVVTTEIATCANGRTVQLISVEGAGHQWPGARPKPIVEKLAGIPPPSTALNATDTIWQFFSQNHL</sequence>
<name>A0A3S4BSA1_9MYCO</name>
<keyword evidence="5" id="KW-1185">Reference proteome</keyword>
<evidence type="ECO:0000313" key="5">
    <source>
        <dbReference type="Proteomes" id="UP000269998"/>
    </source>
</evidence>
<reference evidence="5" key="1">
    <citation type="submission" date="2018-02" db="EMBL/GenBank/DDBJ databases">
        <authorList>
            <person name="Seth-Smith MB H."/>
            <person name="Seth-Smith H."/>
        </authorList>
    </citation>
    <scope>NUCLEOTIDE SEQUENCE [LARGE SCALE GENOMIC DNA]</scope>
</reference>
<dbReference type="PANTHER" id="PTHR43037:SF1">
    <property type="entry name" value="BLL1128 PROTEIN"/>
    <property type="match status" value="1"/>
</dbReference>
<dbReference type="AlphaFoldDB" id="A0A3S4BSA1"/>
<dbReference type="InterPro" id="IPR029058">
    <property type="entry name" value="AB_hydrolase_fold"/>
</dbReference>
<dbReference type="EMBL" id="LR130759">
    <property type="protein sequence ID" value="VDM86636.1"/>
    <property type="molecule type" value="Genomic_DNA"/>
</dbReference>
<protein>
    <submittedName>
        <fullName evidence="4">Esterase, PHB depolymerase family</fullName>
    </submittedName>
</protein>
<dbReference type="GO" id="GO:0005576">
    <property type="term" value="C:extracellular region"/>
    <property type="evidence" value="ECO:0007669"/>
    <property type="project" value="InterPro"/>
</dbReference>
<evidence type="ECO:0000256" key="1">
    <source>
        <dbReference type="ARBA" id="ARBA00022729"/>
    </source>
</evidence>
<dbReference type="Pfam" id="PF10503">
    <property type="entry name" value="Esterase_PHB"/>
    <property type="match status" value="1"/>
</dbReference>
<keyword evidence="1" id="KW-0732">Signal</keyword>
<evidence type="ECO:0000256" key="3">
    <source>
        <dbReference type="SAM" id="MobiDB-lite"/>
    </source>
</evidence>
<keyword evidence="2" id="KW-0378">Hydrolase</keyword>
<evidence type="ECO:0000313" key="4">
    <source>
        <dbReference type="EMBL" id="VDM86636.1"/>
    </source>
</evidence>
<gene>
    <name evidence="4" type="ORF">MB901379_00158</name>
</gene>